<name>A0A0A9D2V1_ARUDO</name>
<protein>
    <submittedName>
        <fullName evidence="1">Uncharacterized protein</fullName>
    </submittedName>
</protein>
<dbReference type="AlphaFoldDB" id="A0A0A9D2V1"/>
<organism evidence="1">
    <name type="scientific">Arundo donax</name>
    <name type="common">Giant reed</name>
    <name type="synonym">Donax arundinaceus</name>
    <dbReference type="NCBI Taxonomy" id="35708"/>
    <lineage>
        <taxon>Eukaryota</taxon>
        <taxon>Viridiplantae</taxon>
        <taxon>Streptophyta</taxon>
        <taxon>Embryophyta</taxon>
        <taxon>Tracheophyta</taxon>
        <taxon>Spermatophyta</taxon>
        <taxon>Magnoliopsida</taxon>
        <taxon>Liliopsida</taxon>
        <taxon>Poales</taxon>
        <taxon>Poaceae</taxon>
        <taxon>PACMAD clade</taxon>
        <taxon>Arundinoideae</taxon>
        <taxon>Arundineae</taxon>
        <taxon>Arundo</taxon>
    </lineage>
</organism>
<evidence type="ECO:0000313" key="1">
    <source>
        <dbReference type="EMBL" id="JAD78062.1"/>
    </source>
</evidence>
<accession>A0A0A9D2V1</accession>
<sequence length="55" mass="6362">METEWPLLFCAFTRRFLGATSSTTARQSPLLAARKREPLDWARTRFALACLRLFS</sequence>
<reference evidence="1" key="2">
    <citation type="journal article" date="2015" name="Data Brief">
        <title>Shoot transcriptome of the giant reed, Arundo donax.</title>
        <authorList>
            <person name="Barrero R.A."/>
            <person name="Guerrero F.D."/>
            <person name="Moolhuijzen P."/>
            <person name="Goolsby J.A."/>
            <person name="Tidwell J."/>
            <person name="Bellgard S.E."/>
            <person name="Bellgard M.I."/>
        </authorList>
    </citation>
    <scope>NUCLEOTIDE SEQUENCE</scope>
    <source>
        <tissue evidence="1">Shoot tissue taken approximately 20 cm above the soil surface</tissue>
    </source>
</reference>
<proteinExistence type="predicted"/>
<reference evidence="1" key="1">
    <citation type="submission" date="2014-09" db="EMBL/GenBank/DDBJ databases">
        <authorList>
            <person name="Magalhaes I.L.F."/>
            <person name="Oliveira U."/>
            <person name="Santos F.R."/>
            <person name="Vidigal T.H.D.A."/>
            <person name="Brescovit A.D."/>
            <person name="Santos A.J."/>
        </authorList>
    </citation>
    <scope>NUCLEOTIDE SEQUENCE</scope>
    <source>
        <tissue evidence="1">Shoot tissue taken approximately 20 cm above the soil surface</tissue>
    </source>
</reference>
<dbReference type="EMBL" id="GBRH01219833">
    <property type="protein sequence ID" value="JAD78062.1"/>
    <property type="molecule type" value="Transcribed_RNA"/>
</dbReference>